<feature type="non-terminal residue" evidence="1">
    <location>
        <position position="113"/>
    </location>
</feature>
<accession>A0A5C4MIR1</accession>
<dbReference type="AlphaFoldDB" id="A0A5C4MIR1"/>
<evidence type="ECO:0000313" key="2">
    <source>
        <dbReference type="Proteomes" id="UP000306740"/>
    </source>
</evidence>
<name>A0A5C4MIR1_9ACTN</name>
<dbReference type="RefSeq" id="WP_139106791.1">
    <property type="nucleotide sequence ID" value="NZ_VDFR01000127.1"/>
</dbReference>
<dbReference type="EMBL" id="VDFR01000127">
    <property type="protein sequence ID" value="TNC37478.1"/>
    <property type="molecule type" value="Genomic_DNA"/>
</dbReference>
<comment type="caution">
    <text evidence="1">The sequence shown here is derived from an EMBL/GenBank/DDBJ whole genome shotgun (WGS) entry which is preliminary data.</text>
</comment>
<protein>
    <submittedName>
        <fullName evidence="1">Uncharacterized protein</fullName>
    </submittedName>
</protein>
<proteinExistence type="predicted"/>
<dbReference type="OrthoDB" id="10014707at2"/>
<sequence length="113" mass="12063">MSIQDNITKTVLSIPAQAAAFAGQAQATAAALISQIADLDLDDVQKKFESDAKALPGQAGAMYDEAVKRLKDVDVEELFDGIEDKIEDKLEDLAEDVKELVVMLAAVARKAAT</sequence>
<organism evidence="1 2">
    <name type="scientific">Mumia zhuanghuii</name>
    <dbReference type="NCBI Taxonomy" id="2585211"/>
    <lineage>
        <taxon>Bacteria</taxon>
        <taxon>Bacillati</taxon>
        <taxon>Actinomycetota</taxon>
        <taxon>Actinomycetes</taxon>
        <taxon>Propionibacteriales</taxon>
        <taxon>Nocardioidaceae</taxon>
        <taxon>Mumia</taxon>
    </lineage>
</organism>
<evidence type="ECO:0000313" key="1">
    <source>
        <dbReference type="EMBL" id="TNC37478.1"/>
    </source>
</evidence>
<gene>
    <name evidence="1" type="ORF">FHE65_25000</name>
</gene>
<reference evidence="1 2" key="1">
    <citation type="submission" date="2019-05" db="EMBL/GenBank/DDBJ databases">
        <title>Mumia sp. nov., isolated from the intestinal contents of plateau pika (Ochotona curzoniae) in the Qinghai-Tibet plateau of China.</title>
        <authorList>
            <person name="Tian Z."/>
        </authorList>
    </citation>
    <scope>NUCLEOTIDE SEQUENCE [LARGE SCALE GENOMIC DNA]</scope>
    <source>
        <strain evidence="2">527</strain>
    </source>
</reference>
<dbReference type="Proteomes" id="UP000306740">
    <property type="component" value="Unassembled WGS sequence"/>
</dbReference>